<dbReference type="SUPFAM" id="SSF53850">
    <property type="entry name" value="Periplasmic binding protein-like II"/>
    <property type="match status" value="1"/>
</dbReference>
<feature type="chain" id="PRO_5001462453" description="Solute-binding protein family 3/N-terminal domain-containing protein" evidence="2">
    <location>
        <begin position="38"/>
        <end position="290"/>
    </location>
</feature>
<dbReference type="HOGENOM" id="CLU_958592_0_0_5"/>
<evidence type="ECO:0000313" key="5">
    <source>
        <dbReference type="Proteomes" id="UP000019849"/>
    </source>
</evidence>
<evidence type="ECO:0000259" key="3">
    <source>
        <dbReference type="SMART" id="SM00062"/>
    </source>
</evidence>
<dbReference type="Pfam" id="PF00497">
    <property type="entry name" value="SBP_bac_3"/>
    <property type="match status" value="1"/>
</dbReference>
<dbReference type="InterPro" id="IPR001638">
    <property type="entry name" value="Solute-binding_3/MltF_N"/>
</dbReference>
<dbReference type="Proteomes" id="UP000019849">
    <property type="component" value="Unassembled WGS sequence"/>
</dbReference>
<dbReference type="PANTHER" id="PTHR35936:SF17">
    <property type="entry name" value="ARGININE-BINDING EXTRACELLULAR PROTEIN ARTP"/>
    <property type="match status" value="1"/>
</dbReference>
<dbReference type="AlphaFoldDB" id="A0A011SV00"/>
<dbReference type="PANTHER" id="PTHR35936">
    <property type="entry name" value="MEMBRANE-BOUND LYTIC MUREIN TRANSGLYCOSYLASE F"/>
    <property type="match status" value="1"/>
</dbReference>
<dbReference type="PROSITE" id="PS51318">
    <property type="entry name" value="TAT"/>
    <property type="match status" value="1"/>
</dbReference>
<comment type="caution">
    <text evidence="4">The sequence shown here is derived from an EMBL/GenBank/DDBJ whole genome shotgun (WGS) entry which is preliminary data.</text>
</comment>
<feature type="domain" description="Solute-binding protein family 3/N-terminal" evidence="3">
    <location>
        <begin position="51"/>
        <end position="282"/>
    </location>
</feature>
<organism evidence="4 5">
    <name type="scientific">Aquamicrobium defluvii</name>
    <dbReference type="NCBI Taxonomy" id="69279"/>
    <lineage>
        <taxon>Bacteria</taxon>
        <taxon>Pseudomonadati</taxon>
        <taxon>Pseudomonadota</taxon>
        <taxon>Alphaproteobacteria</taxon>
        <taxon>Hyphomicrobiales</taxon>
        <taxon>Phyllobacteriaceae</taxon>
        <taxon>Aquamicrobium</taxon>
    </lineage>
</organism>
<feature type="signal peptide" evidence="2">
    <location>
        <begin position="1"/>
        <end position="37"/>
    </location>
</feature>
<dbReference type="PATRIC" id="fig|69279.3.peg.3780"/>
<evidence type="ECO:0000313" key="4">
    <source>
        <dbReference type="EMBL" id="EXL03069.1"/>
    </source>
</evidence>
<proteinExistence type="predicted"/>
<evidence type="ECO:0000256" key="1">
    <source>
        <dbReference type="ARBA" id="ARBA00022729"/>
    </source>
</evidence>
<gene>
    <name evidence="4" type="ORF">BG36_13440</name>
</gene>
<dbReference type="CDD" id="cd13530">
    <property type="entry name" value="PBP2_peptides_like"/>
    <property type="match status" value="1"/>
</dbReference>
<dbReference type="EMBL" id="JENY01000027">
    <property type="protein sequence ID" value="EXL03069.1"/>
    <property type="molecule type" value="Genomic_DNA"/>
</dbReference>
<name>A0A011SV00_9HYPH</name>
<reference evidence="4 5" key="1">
    <citation type="submission" date="2014-02" db="EMBL/GenBank/DDBJ databases">
        <title>Aquamicrobium defluvii Genome sequencing.</title>
        <authorList>
            <person name="Wang X."/>
        </authorList>
    </citation>
    <scope>NUCLEOTIDE SEQUENCE [LARGE SCALE GENOMIC DNA]</scope>
    <source>
        <strain evidence="4 5">W13Z1</strain>
    </source>
</reference>
<protein>
    <recommendedName>
        <fullName evidence="3">Solute-binding protein family 3/N-terminal domain-containing protein</fullName>
    </recommendedName>
</protein>
<sequence length="290" mass="31279">MSNGMTRRGFFRAGATFGLAAASAGAGLAAGTGSAFAGEGDLLAEIRKRGYIRVGTFSIPPETWIDIGTGEWKGIAADFTKAVAEEIGVEVDPVVLVHSALAPALDSGRIDVISGLYRTAEREKVMAYASVPYWYGIDVLLTRAEGGVATVEDLKDKVIGTVRGSAQEIEAAELQKRYGISDIRKYDAADPMLMDLKAGRLDAAVWWGYTFDYAAQQNPDYDFRVVEYLAPEYLGSETLPGNYYVFSRNGTASLIQAFDAATDKIKAAGVDKQIMEKYGLSNPSYLTGKF</sequence>
<dbReference type="InterPro" id="IPR006311">
    <property type="entry name" value="TAT_signal"/>
</dbReference>
<accession>A0A011SV00</accession>
<dbReference type="eggNOG" id="COG0834">
    <property type="taxonomic scope" value="Bacteria"/>
</dbReference>
<keyword evidence="1 2" id="KW-0732">Signal</keyword>
<evidence type="ECO:0000256" key="2">
    <source>
        <dbReference type="SAM" id="SignalP"/>
    </source>
</evidence>
<dbReference type="Gene3D" id="3.40.190.10">
    <property type="entry name" value="Periplasmic binding protein-like II"/>
    <property type="match status" value="2"/>
</dbReference>
<dbReference type="SMART" id="SM00062">
    <property type="entry name" value="PBPb"/>
    <property type="match status" value="1"/>
</dbReference>
<dbReference type="STRING" id="69279.BG36_13440"/>
<dbReference type="RefSeq" id="WP_051611535.1">
    <property type="nucleotide sequence ID" value="NZ_KK073899.1"/>
</dbReference>